<protein>
    <recommendedName>
        <fullName evidence="4">Integrase</fullName>
    </recommendedName>
</protein>
<dbReference type="Proteomes" id="UP000183155">
    <property type="component" value="Unassembled WGS sequence"/>
</dbReference>
<evidence type="ECO:0000313" key="3">
    <source>
        <dbReference type="Proteomes" id="UP000183155"/>
    </source>
</evidence>
<reference evidence="2 3" key="1">
    <citation type="submission" date="2016-10" db="EMBL/GenBank/DDBJ databases">
        <authorList>
            <person name="Varghese N."/>
            <person name="Submissions S."/>
        </authorList>
    </citation>
    <scope>NUCLEOTIDE SEQUENCE [LARGE SCALE GENOMIC DNA]</scope>
    <source>
        <strain evidence="2 3">BS3652</strain>
    </source>
</reference>
<feature type="region of interest" description="Disordered" evidence="1">
    <location>
        <begin position="115"/>
        <end position="134"/>
    </location>
</feature>
<name>A0A1H4KNU4_PSETA</name>
<evidence type="ECO:0000313" key="2">
    <source>
        <dbReference type="EMBL" id="SEB60161.1"/>
    </source>
</evidence>
<evidence type="ECO:0000256" key="1">
    <source>
        <dbReference type="SAM" id="MobiDB-lite"/>
    </source>
</evidence>
<organism evidence="2 3">
    <name type="scientific">Pseudomonas taetrolens</name>
    <dbReference type="NCBI Taxonomy" id="47884"/>
    <lineage>
        <taxon>Bacteria</taxon>
        <taxon>Pseudomonadati</taxon>
        <taxon>Pseudomonadota</taxon>
        <taxon>Gammaproteobacteria</taxon>
        <taxon>Pseudomonadales</taxon>
        <taxon>Pseudomonadaceae</taxon>
        <taxon>Pseudomonas</taxon>
    </lineage>
</organism>
<proteinExistence type="predicted"/>
<keyword evidence="3" id="KW-1185">Reference proteome</keyword>
<dbReference type="EMBL" id="FNRS01000001">
    <property type="protein sequence ID" value="SEB60161.1"/>
    <property type="molecule type" value="Genomic_DNA"/>
</dbReference>
<gene>
    <name evidence="2" type="ORF">SAMN04490203_0761</name>
</gene>
<comment type="caution">
    <text evidence="2">The sequence shown here is derived from an EMBL/GenBank/DDBJ whole genome shotgun (WGS) entry which is preliminary data.</text>
</comment>
<evidence type="ECO:0008006" key="4">
    <source>
        <dbReference type="Google" id="ProtNLM"/>
    </source>
</evidence>
<accession>A0A1H4KNU4</accession>
<sequence length="134" mass="14926">MTIIKNTTPLPNYPFQALTPEVVNLMERRVPSVRGSSVTLKLFECYCDLMGATVTYLGLSSPRYTELAKGYVGALKGKMFVANEDASRQHQIRRFVLMHWAFHAIRPLSPPTSGHLFHGHPAGQSERSDAGLHC</sequence>